<feature type="region of interest" description="Disordered" evidence="25">
    <location>
        <begin position="1"/>
        <end position="98"/>
    </location>
</feature>
<dbReference type="InterPro" id="IPR035699">
    <property type="entry name" value="AAA_6"/>
</dbReference>
<evidence type="ECO:0000313" key="27">
    <source>
        <dbReference type="EMBL" id="KAJ8046668.1"/>
    </source>
</evidence>
<evidence type="ECO:0000256" key="14">
    <source>
        <dbReference type="ARBA" id="ARBA00023069"/>
    </source>
</evidence>
<dbReference type="FunFam" id="3.40.50.300:FF:001112">
    <property type="entry name" value="Dynein heavy chain 12, axonemal"/>
    <property type="match status" value="1"/>
</dbReference>
<dbReference type="Gene3D" id="1.10.472.130">
    <property type="match status" value="1"/>
</dbReference>
<keyword evidence="7" id="KW-0677">Repeat</keyword>
<dbReference type="InterPro" id="IPR041658">
    <property type="entry name" value="AAA_lid_11"/>
</dbReference>
<comment type="subcellular location">
    <subcellularLocation>
        <location evidence="1">Cell projection</location>
        <location evidence="1">Cilium</location>
        <location evidence="1">Flagellum</location>
    </subcellularLocation>
    <subcellularLocation>
        <location evidence="2">Cytoplasm</location>
        <location evidence="2">Cytoskeleton</location>
        <location evidence="2">Cilium axoneme</location>
    </subcellularLocation>
</comment>
<dbReference type="EMBL" id="JAIZAY010000002">
    <property type="protein sequence ID" value="KAJ8046668.1"/>
    <property type="molecule type" value="Genomic_DNA"/>
</dbReference>
<feature type="domain" description="AAA+ ATPase" evidence="26">
    <location>
        <begin position="1564"/>
        <end position="1719"/>
    </location>
</feature>
<evidence type="ECO:0000256" key="22">
    <source>
        <dbReference type="ARBA" id="ARBA00078543"/>
    </source>
</evidence>
<comment type="subunit">
    <text evidence="19">The dynein complex consists of at least two heavy chains and a number of intermediate and light chains.</text>
</comment>
<keyword evidence="28" id="KW-1185">Reference proteome</keyword>
<evidence type="ECO:0000256" key="2">
    <source>
        <dbReference type="ARBA" id="ARBA00004430"/>
    </source>
</evidence>
<keyword evidence="6" id="KW-0493">Microtubule</keyword>
<keyword evidence="8" id="KW-0547">Nucleotide-binding</keyword>
<dbReference type="FunFam" id="1.20.920.30:FF:000002">
    <property type="entry name" value="Dynein axonemal heavy chain 3"/>
    <property type="match status" value="1"/>
</dbReference>
<dbReference type="FunFam" id="1.10.472.130:FF:000005">
    <property type="entry name" value="Dynein axonemal heavy chain 7"/>
    <property type="match status" value="1"/>
</dbReference>
<feature type="domain" description="AAA+ ATPase" evidence="26">
    <location>
        <begin position="1915"/>
        <end position="2063"/>
    </location>
</feature>
<keyword evidence="12" id="KW-0243">Dynein</keyword>
<keyword evidence="11" id="KW-0282">Flagellum</keyword>
<dbReference type="Pfam" id="PF18198">
    <property type="entry name" value="AAA_lid_11"/>
    <property type="match status" value="1"/>
</dbReference>
<dbReference type="Gene3D" id="1.20.140.100">
    <property type="entry name" value="Dynein heavy chain, N-terminal domain 2"/>
    <property type="match status" value="1"/>
</dbReference>
<keyword evidence="14" id="KW-0969">Cilium</keyword>
<dbReference type="FunFam" id="1.20.140.100:FF:000004">
    <property type="entry name" value="Dynein axonemal heavy chain 6"/>
    <property type="match status" value="1"/>
</dbReference>
<dbReference type="Pfam" id="PF12780">
    <property type="entry name" value="AAA_8"/>
    <property type="match status" value="1"/>
</dbReference>
<keyword evidence="9" id="KW-0833">Ubl conjugation pathway</keyword>
<dbReference type="Gene3D" id="1.10.8.1220">
    <property type="match status" value="1"/>
</dbReference>
<dbReference type="PANTHER" id="PTHR22878:SF70">
    <property type="entry name" value="DYNEIN HEAVY CHAIN 2, AXONEMAL"/>
    <property type="match status" value="1"/>
</dbReference>
<dbReference type="Gene3D" id="1.20.920.20">
    <property type="match status" value="1"/>
</dbReference>
<dbReference type="Pfam" id="PF12774">
    <property type="entry name" value="AAA_6"/>
    <property type="match status" value="1"/>
</dbReference>
<proteinExistence type="inferred from homology"/>
<dbReference type="Pfam" id="PF12777">
    <property type="entry name" value="MT"/>
    <property type="match status" value="1"/>
</dbReference>
<evidence type="ECO:0000256" key="24">
    <source>
        <dbReference type="SAM" id="Coils"/>
    </source>
</evidence>
<dbReference type="FunFam" id="1.20.920.20:FF:000006">
    <property type="entry name" value="Dynein, axonemal, heavy chain 6"/>
    <property type="match status" value="1"/>
</dbReference>
<comment type="function">
    <text evidence="18">Force generating protein of respiratory cilia. Produces force towards the minus ends of microtubules. Dynein has ATPase activity; the force-producing power stroke is thought to occur on release of ADP. Involved in sperm motility; implicated in sperm flagellar assembly.</text>
</comment>
<dbReference type="Pfam" id="PF08393">
    <property type="entry name" value="DHC_N2"/>
    <property type="match status" value="1"/>
</dbReference>
<accession>A0A9Q1CK13</accession>
<dbReference type="FunFam" id="1.20.1270.280:FF:000037">
    <property type="entry name" value="Dynein, axonemal, heavy chain 7"/>
    <property type="match status" value="1"/>
</dbReference>
<dbReference type="SMART" id="SM00382">
    <property type="entry name" value="AAA"/>
    <property type="match status" value="3"/>
</dbReference>
<dbReference type="GO" id="GO:0045505">
    <property type="term" value="F:dynein intermediate chain binding"/>
    <property type="evidence" value="ECO:0007669"/>
    <property type="project" value="InterPro"/>
</dbReference>
<dbReference type="InterPro" id="IPR024743">
    <property type="entry name" value="Dynein_HC_stalk"/>
</dbReference>
<dbReference type="Gene3D" id="1.20.58.1120">
    <property type="match status" value="1"/>
</dbReference>
<evidence type="ECO:0000256" key="16">
    <source>
        <dbReference type="ARBA" id="ARBA00023212"/>
    </source>
</evidence>
<comment type="caution">
    <text evidence="27">The sequence shown here is derived from an EMBL/GenBank/DDBJ whole genome shotgun (WGS) entry which is preliminary data.</text>
</comment>
<dbReference type="Pfam" id="PF12775">
    <property type="entry name" value="AAA_7"/>
    <property type="match status" value="1"/>
</dbReference>
<evidence type="ECO:0000256" key="12">
    <source>
        <dbReference type="ARBA" id="ARBA00023017"/>
    </source>
</evidence>
<dbReference type="InterPro" id="IPR003593">
    <property type="entry name" value="AAA+_ATPase"/>
</dbReference>
<comment type="subunit">
    <text evidence="4">Consists of at least two heavy chains and a number of intermediate and light chains.</text>
</comment>
<evidence type="ECO:0000259" key="26">
    <source>
        <dbReference type="SMART" id="SM00382"/>
    </source>
</evidence>
<evidence type="ECO:0000256" key="7">
    <source>
        <dbReference type="ARBA" id="ARBA00022737"/>
    </source>
</evidence>
<dbReference type="InterPro" id="IPR004273">
    <property type="entry name" value="Dynein_heavy_D6_P-loop"/>
</dbReference>
<dbReference type="Pfam" id="PF17857">
    <property type="entry name" value="AAA_lid_1"/>
    <property type="match status" value="1"/>
</dbReference>
<evidence type="ECO:0000256" key="5">
    <source>
        <dbReference type="ARBA" id="ARBA00022490"/>
    </source>
</evidence>
<evidence type="ECO:0000256" key="4">
    <source>
        <dbReference type="ARBA" id="ARBA00011655"/>
    </source>
</evidence>
<dbReference type="InterPro" id="IPR041589">
    <property type="entry name" value="DNAH3_AAA_lid_1"/>
</dbReference>
<dbReference type="CDD" id="cd00009">
    <property type="entry name" value="AAA"/>
    <property type="match status" value="1"/>
</dbReference>
<evidence type="ECO:0000256" key="20">
    <source>
        <dbReference type="ARBA" id="ARBA00069442"/>
    </source>
</evidence>
<dbReference type="GO" id="GO:0007018">
    <property type="term" value="P:microtubule-based movement"/>
    <property type="evidence" value="ECO:0007669"/>
    <property type="project" value="InterPro"/>
</dbReference>
<dbReference type="Pfam" id="PF12781">
    <property type="entry name" value="AAA_9"/>
    <property type="match status" value="1"/>
</dbReference>
<dbReference type="FunFam" id="3.20.180.20:FF:000003">
    <property type="entry name" value="Dynein heavy chain 12, axonemal"/>
    <property type="match status" value="1"/>
</dbReference>
<dbReference type="Pfam" id="PF03028">
    <property type="entry name" value="Dynein_heavy"/>
    <property type="match status" value="1"/>
</dbReference>
<evidence type="ECO:0000256" key="18">
    <source>
        <dbReference type="ARBA" id="ARBA00057074"/>
    </source>
</evidence>
<keyword evidence="10" id="KW-0067">ATP-binding</keyword>
<dbReference type="FunFam" id="3.40.50.300:FF:002141">
    <property type="entry name" value="Dynein heavy chain"/>
    <property type="match status" value="1"/>
</dbReference>
<dbReference type="InterPro" id="IPR042222">
    <property type="entry name" value="Dynein_2_N"/>
</dbReference>
<dbReference type="GO" id="GO:0005524">
    <property type="term" value="F:ATP binding"/>
    <property type="evidence" value="ECO:0007669"/>
    <property type="project" value="UniProtKB-KW"/>
</dbReference>
<feature type="region of interest" description="Disordered" evidence="25">
    <location>
        <begin position="752"/>
        <end position="774"/>
    </location>
</feature>
<dbReference type="FunFam" id="1.10.8.1220:FF:000001">
    <property type="entry name" value="Dynein axonemal heavy chain 5"/>
    <property type="match status" value="1"/>
</dbReference>
<feature type="coiled-coil region" evidence="24">
    <location>
        <begin position="615"/>
        <end position="675"/>
    </location>
</feature>
<keyword evidence="13 24" id="KW-0175">Coiled coil</keyword>
<dbReference type="InterPro" id="IPR041466">
    <property type="entry name" value="Dynein_AAA5_ext"/>
</dbReference>
<dbReference type="InterPro" id="IPR043160">
    <property type="entry name" value="Dynein_C_barrel"/>
</dbReference>
<dbReference type="Gene3D" id="1.10.287.2620">
    <property type="match status" value="1"/>
</dbReference>
<dbReference type="Gene3D" id="1.20.920.30">
    <property type="match status" value="1"/>
</dbReference>
<dbReference type="Gene3D" id="1.10.8.720">
    <property type="entry name" value="Region D6 of dynein motor"/>
    <property type="match status" value="1"/>
</dbReference>
<feature type="compositionally biased region" description="Basic and acidic residues" evidence="25">
    <location>
        <begin position="65"/>
        <end position="81"/>
    </location>
</feature>
<dbReference type="OrthoDB" id="5593012at2759"/>
<evidence type="ECO:0000256" key="17">
    <source>
        <dbReference type="ARBA" id="ARBA00023273"/>
    </source>
</evidence>
<dbReference type="FunFam" id="3.40.50.300:FF:000044">
    <property type="entry name" value="Dynein heavy chain 5, axonemal"/>
    <property type="match status" value="1"/>
</dbReference>
<dbReference type="InterPro" id="IPR035706">
    <property type="entry name" value="AAA_9"/>
</dbReference>
<dbReference type="InterPro" id="IPR026983">
    <property type="entry name" value="DHC"/>
</dbReference>
<evidence type="ECO:0000256" key="23">
    <source>
        <dbReference type="ARBA" id="ARBA00082102"/>
    </source>
</evidence>
<reference evidence="27" key="1">
    <citation type="submission" date="2021-10" db="EMBL/GenBank/DDBJ databases">
        <title>Tropical sea cucumber genome reveals ecological adaptation and Cuvierian tubules defense mechanism.</title>
        <authorList>
            <person name="Chen T."/>
        </authorList>
    </citation>
    <scope>NUCLEOTIDE SEQUENCE</scope>
    <source>
        <strain evidence="27">Nanhai2018</strain>
        <tissue evidence="27">Muscle</tissue>
    </source>
</reference>
<dbReference type="GO" id="GO:0005874">
    <property type="term" value="C:microtubule"/>
    <property type="evidence" value="ECO:0007669"/>
    <property type="project" value="UniProtKB-KW"/>
</dbReference>
<protein>
    <recommendedName>
        <fullName evidence="20">Dynein axonemal heavy chain 12</fullName>
    </recommendedName>
    <alternativeName>
        <fullName evidence="23">Axonemal beta dynein heavy chain 7</fullName>
    </alternativeName>
    <alternativeName>
        <fullName evidence="22">Ciliary dynein heavy chain 7</fullName>
    </alternativeName>
    <alternativeName>
        <fullName evidence="21">Dynein axonemal heavy chain 7</fullName>
    </alternativeName>
</protein>
<dbReference type="GO" id="GO:0008569">
    <property type="term" value="F:minus-end-directed microtubule motor activity"/>
    <property type="evidence" value="ECO:0007669"/>
    <property type="project" value="InterPro"/>
</dbReference>
<dbReference type="FunFam" id="1.10.8.720:FF:000001">
    <property type="entry name" value="dynein heavy chain 7, axonemal"/>
    <property type="match status" value="1"/>
</dbReference>
<dbReference type="FunFam" id="3.40.50.300:FF:000362">
    <property type="entry name" value="Dynein, axonemal, heavy chain 6"/>
    <property type="match status" value="1"/>
</dbReference>
<comment type="similarity">
    <text evidence="3">Belongs to the dynein heavy chain family.</text>
</comment>
<keyword evidence="15" id="KW-0505">Motor protein</keyword>
<dbReference type="Proteomes" id="UP001152320">
    <property type="component" value="Chromosome 2"/>
</dbReference>
<sequence length="3972" mass="453287">MSAKVNGHSPRGREENVHLNGKPRLPPIHTPASILSSNNSRDYSKSKLMKHRRSTETQKLMQKIMCEKAQKTMEDVEESNRRRPPSAKNPEYPTSMMSKDRLARQNYLFMRQCVESAPIHPFELQWFESIMSLIPEQLRSNPKMRETVEDLFQEIKGDYQQSIKKSMVQHVLVKPEGIKGLEDDTIGGPPEEPLGLDYSSPWHNEFLANVEDIKANLHVTHPSMQTVLKMCQEVLMPLLIVDLSGLRAQGPVDCERLKNDVILDCEKLEEKLMHSWWPDVLNVFVDRKQFSTIRSDKMDSFYRSVSTLISNQLKDFITRSIEAWVALFNPEDKLLLPVFKMELTYDNDKMEFYPYYSDLEECLLFVVQQLTKTMQSVPTVQSWLSGTNDLTNIDVTIAKHIIAESHRKLKEACKENFEGPQAHLQYYIDKYQHLCNGEEEAKVKAFLAAEHTFEEYCKYIEEFRSLVQEILSQDSIIHFDMIWLDCEDLKRGLTEKTKGFANMLLDRVADEHRIENESICHDFEYMKERALKAPEDSEEMMDMIAYVEKARVEGIKQLDARIAESKRRMNFLLDVYFFTPEHIELNRTVLLWPTKIAPVFEENDGLVETSKRKGESELLEKREKVMLELEKIRKRAAEFAEYGELDMMVQYVNDVRAVQKRLADAQEAINFINKEEKLFKWDLTDYPEVEEITAAIEPYQKLFGLVVKWQRAERRWMDGSFVELDSESIEGEADEYWREIYKITKTFNAQKKKEEAERAKNAPKKKKGDEVVKEEEKKEEMASLKVCNVVQEQIKDFKEYIPTVAILCNKGIRARHWEQMSNIAGFDLTPDSGSTLRKVLKLNLGPYMDQFEGISAAASKEFSLEKAMQRMLEEWESVQFGLTAYRDSGVNILASVDEIQTQLDDQIVKTQTMRGSPFIKPFEKEIKVWEERLLRVQETIDEWLKVQAQWLYLEPIFSSEDIMQQMPEEGRLFQTVDKHWKEVMKHTAKDPSVLAATAMSGILEKLVDSNDLLDKILKGLNAYLEKKRLYFPRFFFLSNDEMLEILSETKDPLRVQPHLKKCFEGIAKLEFTDVLDIVAMLSSEGEKVKLSSVISTSEARGAVEKWLLQVQDVMLLSVRDVVEASFGAYAVEDRVLWVQEWPGQVVLCVSQIYWTAEVHEAIRSGQNGLKEYHNKLQEQLAKIVELVRGKLSKQTRTTLGALVVIDVHARDVVQDMDQKGVISENDFNWLSQLRYYWEQSNVLVRITNATVKYAYEYLGNSGRLVITPLTDRCYRTLVGAYHLNLGGAPEGPAGTGKTETTKDLAKALAVQCVVFNCSDGLDFIAMGKFFKGLASSGAWACFDEFNRIELEVLSVVAQQILCIQRAVIAGVDTFIFEGTELSLKPTSFVAITMNPGYAGRSELPDNLKVLFRTVAMMVPDYAMIGEIMLYSYGFIDARNLSVKIVTTYRLCSEQLSSQFHYDYGMRAVKAVLAAAGNLKLKFPDENEDILLLRSIMDVNLPKFLSHDIPLFNGIISDLFPGVVLPTADYKIFMEAVEEICESKNLQTVDIFKEKIIQTYEMMIVRHGFMLVGEPFAGKTEVLHVLADALTLLHEKGLNEEEKVIYRTVNPKSVTMGQLFGQFDPVSHEWTDGVVANTFREFASTDTPDRKWVIFDGPIDTLWIESMNTVLDDNKKLCLMSGEIIQMSPPMSLIFEAMDLSQASPATVSRCGMIYLEPSNLGWRPVLKSWINDLPEMLKNESDLMNALFEWLLEPCLVYLRKNLREYVPTMNNSLARSLMYFVRMFLDDNLDKADPKTIRTWIISTFLFSLVWSVGCTTDNNGRIKFDTFLRDILNSKSEEHPFPAQVGNKLEVPLPPEGLVYDYMYDFKGRGKWIHWNETIKNVTLGEGRKVQEIIVPTMDTARYTYLMDICIRHKRAVMFVGPTGTGKSVYVKDKLMNHLSKDDYLPLFVNFSAQTSANQTQDIIMSKLDKRRKGVFGPPMGKRSVIFVDDLNMPAREVYGAQPPIELLRQFFDHGIWYDRKDTSKINLVDIQFLAAMGPPGGGRNPITPRFLRHFNVIGITEFNDETMQRIFSSIVNYYFRANEFPTDVFSSGTMVVQGTLEVYKQATANLLPTPAKSHYTFNTRDFARVVNGVLLIKKGAVENKRTITRLWVHEVFRVFYDRLIDDKDREWLFSLCKTLIKDIFKDTFDGVFEHLAAPGEPVLEDNMRSLMFGDYMNPDLEENDRVYEEVKSVEEFNSVVETSLEEYNNTHKNAMNLVIFRYVLEHLSKISRVLKQPGGNAMLVGVGGSGRQSLTRLATHMSGFHLFQPEISKSYGKNEWREDLKQLMKNAGALGKPTVFLITDTQIKEESFLEDIDNLLNTGEVPNLYAVDEKQEIMEAVRPVAQAGDKNADFSPLALFAFFVNRCRENLHIIIAFSPIGDAFRNRLRQFPSLINCCTIDWFQAWPEDALERVAFKFLETVEMEEKERVDVVDICKHFHTSARALSERFADELSRHNYVTPTSYLELISAFKNLLTRKRDETFKAKKRYVVGLEKLAFAESQVGQMQVELKELQPQLVVAAEENEKMMKVIEKESVEVEATSKIVREDEASANIQAAEAQSLKDECESELAEAIPALEAALAALDTLKPADIAVVKTMKNPPDGVKLVMSAVCVMKEIKPEKINDPAGTGGKILDYWGPAKKMIGDMTFLNSLKTYDRDHIPGPVMKKIRTEFMTNPEFDPSKVAKASSACEGLCKWVMAMEVYDRVAKVVAPKKEKLKEAESQLAETMGILNAKRAELKAVEDRVAALKQQFKDMTDKKELLEKQVDLCAKKLDRAEKLIGGLGGEKDRWTVAAASLQNIYDNLIGDVLISSGVIAYLGAFTSAYRLSCTGDWTKLCKSKDIPCSDEFSLSKTLGEPIKIRAWNIAGLPTDNFSIDNGVIVDNARRWPLMIDPQGQANKWVKNSEKDNKLSVIKLTDGDYMRTLENCIQFGTPLLLENVGEELDPSLEPLLLKQVFKQGGVDCIRLGESVIEYSFDFRFYITTKLRNPHYLPELSVKVSLLNFMITPDGLEDQLLGITVAKERPELEEERQALILQSAANKKQLKEIEDKILETLSSSEGNILEDETAIKVLDSSKVLSDEISKKQKVAEETEKKLNESRAGYRPIANHASVLFFSIADLPNIDPMYQYSLTWYVNLFINSIHDSNKSKILEKRLRYLSDHFTYNLYCNVCRSLFEKDKLLFSFLLCANILMDKKELDQEQFMFFLTGGVGLENKIENPDPSWLSDKSWDEICRMCDLPGYKGFRDYFQDNVVEWKAFYESKEPHKETLPGNWSTKLTDFQRAIVIRCLRPDKVTPLVTDFVISKLGQKFVQPPPFDLAKSYTDSHCCAPLIFVLSPGADPMAALLKFADDKGFSGEKFNAISLGQGQGPVASKLIEAAVQNGSWVVLQNCHLAVSWMTSLEKICEEFSSENVNPEFRLWLTSYPSDKFPVTVLQNGVKMTNEPPTGLRMNLLQSYISDPVSDPEFFASCPGKEMVWEKLLFGLCFFHALVQERRKFGPLGWNIPYGFNESDLRISIRQLQMFVNDYDEVPFDAITYMTGECNYGGRVTDDRDRRCLLTILADFYTPNVVSDPKYKFSPSGVYIVPPKGSYDSYVEFIKNLPLLQEPEVFGMHENVDISKSLQETKELFDSVLLTQGSKSGGGGGKKTDDVLYDIAQDILSKLPKDFDLEEGLKKYPVVYSESMNTVLVQEMGRFNKLIITIRTSLQNLQKAIKGLVVMSSDLESVASSLLIGKVPDMWAKTSYPSLKPLGSYVTDFLARLKFLQDWFDNGKPHSFWVSGFFFTQAFLTGAMQNYARKYTIPIDKCGYEFEVLPCETIDTSPEDGVYVHGLFLDGARWDRKRGILGESLPKVLFDPVPIIWIKPGKKSDFKEKPDYVCPLYKTSERRGTLSTTGHSTNFVLAISLPTDQPVQHWIKRGVALLCQLDD</sequence>
<dbReference type="PANTHER" id="PTHR22878">
    <property type="entry name" value="DYNEIN HEAVY CHAIN 6, AXONEMAL-LIKE-RELATED"/>
    <property type="match status" value="1"/>
</dbReference>
<evidence type="ECO:0000256" key="15">
    <source>
        <dbReference type="ARBA" id="ARBA00023175"/>
    </source>
</evidence>
<evidence type="ECO:0000313" key="28">
    <source>
        <dbReference type="Proteomes" id="UP001152320"/>
    </source>
</evidence>
<dbReference type="InterPro" id="IPR027417">
    <property type="entry name" value="P-loop_NTPase"/>
</dbReference>
<dbReference type="Pfam" id="PF17852">
    <property type="entry name" value="Dynein_AAA_lid"/>
    <property type="match status" value="1"/>
</dbReference>
<dbReference type="GO" id="GO:0031514">
    <property type="term" value="C:motile cilium"/>
    <property type="evidence" value="ECO:0007669"/>
    <property type="project" value="UniProtKB-SubCell"/>
</dbReference>
<dbReference type="GO" id="GO:0051959">
    <property type="term" value="F:dynein light intermediate chain binding"/>
    <property type="evidence" value="ECO:0007669"/>
    <property type="project" value="InterPro"/>
</dbReference>
<feature type="domain" description="AAA+ ATPase" evidence="26">
    <location>
        <begin position="1283"/>
        <end position="1422"/>
    </location>
</feature>
<evidence type="ECO:0000256" key="19">
    <source>
        <dbReference type="ARBA" id="ARBA00062885"/>
    </source>
</evidence>
<evidence type="ECO:0000256" key="25">
    <source>
        <dbReference type="SAM" id="MobiDB-lite"/>
    </source>
</evidence>
<dbReference type="InterPro" id="IPR042219">
    <property type="entry name" value="AAA_lid_11_sf"/>
</dbReference>
<evidence type="ECO:0000256" key="8">
    <source>
        <dbReference type="ARBA" id="ARBA00022741"/>
    </source>
</evidence>
<dbReference type="FunFam" id="1.10.8.710:FF:000004">
    <property type="entry name" value="Dynein axonemal heavy chain 6"/>
    <property type="match status" value="1"/>
</dbReference>
<evidence type="ECO:0000256" key="10">
    <source>
        <dbReference type="ARBA" id="ARBA00022840"/>
    </source>
</evidence>
<evidence type="ECO:0000256" key="1">
    <source>
        <dbReference type="ARBA" id="ARBA00004230"/>
    </source>
</evidence>
<dbReference type="FunFam" id="1.20.58.1120:FF:000005">
    <property type="entry name" value="Dynein, axonemal, heavy chain 12"/>
    <property type="match status" value="1"/>
</dbReference>
<dbReference type="Pfam" id="PF18199">
    <property type="entry name" value="Dynein_C"/>
    <property type="match status" value="1"/>
</dbReference>
<evidence type="ECO:0000256" key="3">
    <source>
        <dbReference type="ARBA" id="ARBA00008887"/>
    </source>
</evidence>
<dbReference type="Gene3D" id="1.10.8.710">
    <property type="match status" value="1"/>
</dbReference>
<dbReference type="InterPro" id="IPR042228">
    <property type="entry name" value="Dynein_linker_3"/>
</dbReference>
<keyword evidence="5" id="KW-0963">Cytoplasm</keyword>
<dbReference type="SUPFAM" id="SSF52540">
    <property type="entry name" value="P-loop containing nucleoside triphosphate hydrolases"/>
    <property type="match status" value="4"/>
</dbReference>
<dbReference type="Gene3D" id="6.10.140.1060">
    <property type="match status" value="1"/>
</dbReference>
<dbReference type="InterPro" id="IPR024317">
    <property type="entry name" value="Dynein_heavy_chain_D4_dom"/>
</dbReference>
<keyword evidence="16" id="KW-0206">Cytoskeleton</keyword>
<dbReference type="FunFam" id="1.10.287.2620:FF:000002">
    <property type="entry name" value="Dynein heavy chain 2, axonemal"/>
    <property type="match status" value="1"/>
</dbReference>
<name>A0A9Q1CK13_HOLLE</name>
<evidence type="ECO:0000256" key="13">
    <source>
        <dbReference type="ARBA" id="ARBA00023054"/>
    </source>
</evidence>
<dbReference type="Gene3D" id="3.10.490.20">
    <property type="match status" value="1"/>
</dbReference>
<dbReference type="FunFam" id="3.40.50.300:FF:005585">
    <property type="entry name" value="Predicted protein"/>
    <property type="match status" value="1"/>
</dbReference>
<dbReference type="Gene3D" id="3.40.50.300">
    <property type="entry name" value="P-loop containing nucleotide triphosphate hydrolases"/>
    <property type="match status" value="5"/>
</dbReference>
<evidence type="ECO:0000256" key="6">
    <source>
        <dbReference type="ARBA" id="ARBA00022701"/>
    </source>
</evidence>
<dbReference type="GO" id="GO:0005858">
    <property type="term" value="C:axonemal dynein complex"/>
    <property type="evidence" value="ECO:0007669"/>
    <property type="project" value="UniProtKB-ARBA"/>
</dbReference>
<gene>
    <name evidence="27" type="ORF">HOLleu_05429</name>
</gene>
<organism evidence="27 28">
    <name type="scientific">Holothuria leucospilota</name>
    <name type="common">Black long sea cucumber</name>
    <name type="synonym">Mertensiothuria leucospilota</name>
    <dbReference type="NCBI Taxonomy" id="206669"/>
    <lineage>
        <taxon>Eukaryota</taxon>
        <taxon>Metazoa</taxon>
        <taxon>Echinodermata</taxon>
        <taxon>Eleutherozoa</taxon>
        <taxon>Echinozoa</taxon>
        <taxon>Holothuroidea</taxon>
        <taxon>Aspidochirotacea</taxon>
        <taxon>Aspidochirotida</taxon>
        <taxon>Holothuriidae</taxon>
        <taxon>Holothuria</taxon>
    </lineage>
</organism>
<dbReference type="InterPro" id="IPR043157">
    <property type="entry name" value="Dynein_AAA1S"/>
</dbReference>
<dbReference type="FunFam" id="3.10.490.20:FF:000001">
    <property type="entry name" value="dynein heavy chain 7, axonemal"/>
    <property type="match status" value="1"/>
</dbReference>
<dbReference type="FunFam" id="1.20.1270.280:FF:000038">
    <property type="entry name" value="AT13908p"/>
    <property type="match status" value="1"/>
</dbReference>
<dbReference type="InterPro" id="IPR041228">
    <property type="entry name" value="Dynein_C"/>
</dbReference>
<keyword evidence="17" id="KW-0966">Cell projection</keyword>
<dbReference type="Gene3D" id="1.20.1270.280">
    <property type="match status" value="1"/>
</dbReference>
<evidence type="ECO:0000256" key="21">
    <source>
        <dbReference type="ARBA" id="ARBA00071816"/>
    </source>
</evidence>
<dbReference type="Gene3D" id="3.20.180.20">
    <property type="entry name" value="Dynein heavy chain, N-terminal domain 2"/>
    <property type="match status" value="1"/>
</dbReference>
<feature type="coiled-coil region" evidence="24">
    <location>
        <begin position="2762"/>
        <end position="2824"/>
    </location>
</feature>
<dbReference type="InterPro" id="IPR013602">
    <property type="entry name" value="Dynein_heavy_linker"/>
</dbReference>
<evidence type="ECO:0000256" key="11">
    <source>
        <dbReference type="ARBA" id="ARBA00022846"/>
    </source>
</evidence>
<evidence type="ECO:0000256" key="9">
    <source>
        <dbReference type="ARBA" id="ARBA00022786"/>
    </source>
</evidence>
<dbReference type="FunFam" id="3.40.50.300:FF:000223">
    <property type="entry name" value="Dynein heavy chain 3, axonemal"/>
    <property type="match status" value="1"/>
</dbReference>